<dbReference type="InterPro" id="IPR020843">
    <property type="entry name" value="ER"/>
</dbReference>
<evidence type="ECO:0000313" key="4">
    <source>
        <dbReference type="EMBL" id="QGU33261.1"/>
    </source>
</evidence>
<dbReference type="CDD" id="cd08272">
    <property type="entry name" value="MDR6"/>
    <property type="match status" value="1"/>
</dbReference>
<dbReference type="GO" id="GO:0008270">
    <property type="term" value="F:zinc ion binding"/>
    <property type="evidence" value="ECO:0007669"/>
    <property type="project" value="InterPro"/>
</dbReference>
<organism evidence="4 5">
    <name type="scientific">Thermochromatium tepidum ATCC 43061</name>
    <dbReference type="NCBI Taxonomy" id="316276"/>
    <lineage>
        <taxon>Bacteria</taxon>
        <taxon>Pseudomonadati</taxon>
        <taxon>Pseudomonadota</taxon>
        <taxon>Gammaproteobacteria</taxon>
        <taxon>Chromatiales</taxon>
        <taxon>Chromatiaceae</taxon>
        <taxon>Thermochromatium</taxon>
    </lineage>
</organism>
<dbReference type="InterPro" id="IPR011032">
    <property type="entry name" value="GroES-like_sf"/>
</dbReference>
<accession>A0A6I6DZX7</accession>
<dbReference type="RefSeq" id="WP_153975455.1">
    <property type="nucleotide sequence ID" value="NZ_CP039268.1"/>
</dbReference>
<dbReference type="SUPFAM" id="SSF50129">
    <property type="entry name" value="GroES-like"/>
    <property type="match status" value="1"/>
</dbReference>
<dbReference type="SUPFAM" id="SSF51735">
    <property type="entry name" value="NAD(P)-binding Rossmann-fold domains"/>
    <property type="match status" value="1"/>
</dbReference>
<evidence type="ECO:0000256" key="1">
    <source>
        <dbReference type="ARBA" id="ARBA00022857"/>
    </source>
</evidence>
<dbReference type="OrthoDB" id="9785812at2"/>
<dbReference type="KEGG" id="ttp:E6P07_09895"/>
<proteinExistence type="predicted"/>
<dbReference type="Gene3D" id="3.40.50.720">
    <property type="entry name" value="NAD(P)-binding Rossmann-like Domain"/>
    <property type="match status" value="1"/>
</dbReference>
<dbReference type="EMBL" id="CP039268">
    <property type="protein sequence ID" value="QGU33261.1"/>
    <property type="molecule type" value="Genomic_DNA"/>
</dbReference>
<dbReference type="Proteomes" id="UP000426424">
    <property type="component" value="Chromosome"/>
</dbReference>
<dbReference type="SMART" id="SM00829">
    <property type="entry name" value="PKS_ER"/>
    <property type="match status" value="1"/>
</dbReference>
<protein>
    <submittedName>
        <fullName evidence="4">Zinc-binding dehydrogenase</fullName>
    </submittedName>
</protein>
<dbReference type="InterPro" id="IPR013154">
    <property type="entry name" value="ADH-like_N"/>
</dbReference>
<dbReference type="PANTHER" id="PTHR48106">
    <property type="entry name" value="QUINONE OXIDOREDUCTASE PIG3-RELATED"/>
    <property type="match status" value="1"/>
</dbReference>
<dbReference type="AlphaFoldDB" id="A0A6I6DZX7"/>
<feature type="domain" description="Enoyl reductase (ER)" evidence="3">
    <location>
        <begin position="10"/>
        <end position="329"/>
    </location>
</feature>
<sequence length="335" mass="36271">MYVIEIQQTGGPEVLRLVERPRPELTGPDDLLVRVYAAGVNPIDTKIRQRGPMLPAGLPAVLGCDGAGVIEAVGEGVTRFKPGDAVWFCHGGLGGPAGNYAEYRVIDQQFVQAKPRTLGMVEAAAAPLVLLTAWEALHDRARIAAGQRVLIHAGAGGVGHVAIQLARLAGARVCTTVSGPEKAALAHELGAEFCINYRDEDLVEAVMDWTEGQGVDIALDTVGPEVFRRTIPAVAHYGDLVTLLDPGPELNLKEARLRNLRLSLELMLTPMLRDLPRARLHQGWILQRCGDLIDRGELRVHVFRTFALAEAAESHRLLERGAVMGKLVLDLDPSR</sequence>
<keyword evidence="5" id="KW-1185">Reference proteome</keyword>
<keyword evidence="1" id="KW-0521">NADP</keyword>
<name>A0A6I6DZX7_THETI</name>
<gene>
    <name evidence="4" type="ORF">E6P07_09895</name>
</gene>
<dbReference type="GO" id="GO:0016651">
    <property type="term" value="F:oxidoreductase activity, acting on NAD(P)H"/>
    <property type="evidence" value="ECO:0007669"/>
    <property type="project" value="TreeGrafter"/>
</dbReference>
<evidence type="ECO:0000259" key="3">
    <source>
        <dbReference type="SMART" id="SM00829"/>
    </source>
</evidence>
<dbReference type="Pfam" id="PF13602">
    <property type="entry name" value="ADH_zinc_N_2"/>
    <property type="match status" value="1"/>
</dbReference>
<dbReference type="Gene3D" id="3.90.180.10">
    <property type="entry name" value="Medium-chain alcohol dehydrogenases, catalytic domain"/>
    <property type="match status" value="1"/>
</dbReference>
<dbReference type="InterPro" id="IPR002364">
    <property type="entry name" value="Quin_OxRdtase/zeta-crystal_CS"/>
</dbReference>
<dbReference type="GO" id="GO:0070402">
    <property type="term" value="F:NADPH binding"/>
    <property type="evidence" value="ECO:0007669"/>
    <property type="project" value="TreeGrafter"/>
</dbReference>
<dbReference type="Pfam" id="PF08240">
    <property type="entry name" value="ADH_N"/>
    <property type="match status" value="1"/>
</dbReference>
<evidence type="ECO:0000256" key="2">
    <source>
        <dbReference type="ARBA" id="ARBA00023002"/>
    </source>
</evidence>
<reference evidence="4 5" key="1">
    <citation type="submission" date="2019-12" db="EMBL/GenBank/DDBJ databases">
        <title>The complete genome of the thermophilic, anoxygenic phototrophic gammaproteobacterium Thermochromatium tepidum.</title>
        <authorList>
            <person name="Sattley W.M."/>
            <person name="Swingley W.D."/>
            <person name="Burchell B.M."/>
            <person name="Gurbani S.A."/>
            <person name="Kujawa C.M."/>
            <person name="Nuccio D.A."/>
            <person name="Schladweiler J."/>
            <person name="Shaffer K.N."/>
            <person name="Stokes L.M."/>
            <person name="Touchman J.W."/>
            <person name="Blankenship R.E."/>
            <person name="Madigan M.T."/>
        </authorList>
    </citation>
    <scope>NUCLEOTIDE SEQUENCE [LARGE SCALE GENOMIC DNA]</scope>
    <source>
        <strain evidence="4 5">ATCC 43061</strain>
    </source>
</reference>
<keyword evidence="2" id="KW-0560">Oxidoreductase</keyword>
<dbReference type="PROSITE" id="PS01162">
    <property type="entry name" value="QOR_ZETA_CRYSTAL"/>
    <property type="match status" value="1"/>
</dbReference>
<evidence type="ECO:0000313" key="5">
    <source>
        <dbReference type="Proteomes" id="UP000426424"/>
    </source>
</evidence>
<dbReference type="InterPro" id="IPR036291">
    <property type="entry name" value="NAD(P)-bd_dom_sf"/>
</dbReference>